<feature type="domain" description="C2H2-type" evidence="2">
    <location>
        <begin position="88"/>
        <end position="117"/>
    </location>
</feature>
<name>A0AAE0LRY0_9PEZI</name>
<dbReference type="EMBL" id="JAUEPN010000004">
    <property type="protein sequence ID" value="KAK3295263.1"/>
    <property type="molecule type" value="Genomic_DNA"/>
</dbReference>
<dbReference type="InterPro" id="IPR013087">
    <property type="entry name" value="Znf_C2H2_type"/>
</dbReference>
<proteinExistence type="predicted"/>
<dbReference type="GeneID" id="87835256"/>
<comment type="caution">
    <text evidence="3">The sequence shown here is derived from an EMBL/GenBank/DDBJ whole genome shotgun (WGS) entry which is preliminary data.</text>
</comment>
<evidence type="ECO:0000259" key="2">
    <source>
        <dbReference type="SMART" id="SM00355"/>
    </source>
</evidence>
<reference evidence="3" key="2">
    <citation type="submission" date="2023-06" db="EMBL/GenBank/DDBJ databases">
        <authorList>
            <consortium name="Lawrence Berkeley National Laboratory"/>
            <person name="Haridas S."/>
            <person name="Hensen N."/>
            <person name="Bonometti L."/>
            <person name="Westerberg I."/>
            <person name="Brannstrom I.O."/>
            <person name="Guillou S."/>
            <person name="Cros-Aarteil S."/>
            <person name="Calhoun S."/>
            <person name="Kuo A."/>
            <person name="Mondo S."/>
            <person name="Pangilinan J."/>
            <person name="Riley R."/>
            <person name="Labutti K."/>
            <person name="Andreopoulos B."/>
            <person name="Lipzen A."/>
            <person name="Chen C."/>
            <person name="Yanf M."/>
            <person name="Daum C."/>
            <person name="Ng V."/>
            <person name="Clum A."/>
            <person name="Steindorff A."/>
            <person name="Ohm R."/>
            <person name="Martin F."/>
            <person name="Silar P."/>
            <person name="Natvig D."/>
            <person name="Lalanne C."/>
            <person name="Gautier V."/>
            <person name="Ament-Velasquez S.L."/>
            <person name="Kruys A."/>
            <person name="Hutchinson M.I."/>
            <person name="Powell A.J."/>
            <person name="Barry K."/>
            <person name="Miller A.N."/>
            <person name="Grigoriev I.V."/>
            <person name="Debuchy R."/>
            <person name="Gladieux P."/>
            <person name="Thoren M.H."/>
            <person name="Johannesson H."/>
        </authorList>
    </citation>
    <scope>NUCLEOTIDE SEQUENCE</scope>
    <source>
        <strain evidence="3">CBS 168.71</strain>
    </source>
</reference>
<dbReference type="Proteomes" id="UP001278766">
    <property type="component" value="Unassembled WGS sequence"/>
</dbReference>
<feature type="domain" description="C2H2-type" evidence="2">
    <location>
        <begin position="57"/>
        <end position="84"/>
    </location>
</feature>
<dbReference type="SMART" id="SM00355">
    <property type="entry name" value="ZnF_C2H2"/>
    <property type="match status" value="3"/>
</dbReference>
<organism evidence="3 4">
    <name type="scientific">Chaetomium fimeti</name>
    <dbReference type="NCBI Taxonomy" id="1854472"/>
    <lineage>
        <taxon>Eukaryota</taxon>
        <taxon>Fungi</taxon>
        <taxon>Dikarya</taxon>
        <taxon>Ascomycota</taxon>
        <taxon>Pezizomycotina</taxon>
        <taxon>Sordariomycetes</taxon>
        <taxon>Sordariomycetidae</taxon>
        <taxon>Sordariales</taxon>
        <taxon>Chaetomiaceae</taxon>
        <taxon>Chaetomium</taxon>
    </lineage>
</organism>
<accession>A0AAE0LRY0</accession>
<evidence type="ECO:0000313" key="3">
    <source>
        <dbReference type="EMBL" id="KAK3295263.1"/>
    </source>
</evidence>
<feature type="region of interest" description="Disordered" evidence="1">
    <location>
        <begin position="27"/>
        <end position="52"/>
    </location>
</feature>
<dbReference type="Gene3D" id="3.30.160.60">
    <property type="entry name" value="Classic Zinc Finger"/>
    <property type="match status" value="1"/>
</dbReference>
<feature type="domain" description="C2H2-type" evidence="2">
    <location>
        <begin position="123"/>
        <end position="148"/>
    </location>
</feature>
<dbReference type="AlphaFoldDB" id="A0AAE0LRY0"/>
<keyword evidence="4" id="KW-1185">Reference proteome</keyword>
<dbReference type="RefSeq" id="XP_062658777.1">
    <property type="nucleotide sequence ID" value="XM_062798308.1"/>
</dbReference>
<sequence>MCAGLSAGQMSAETELCFPSTETNFPSTMLADQASSPSPSPPSSPPLSHYTEPDGAIVCTEGRCEQNPKRCPRPGDYRMHTKRHTLPYKCTTPGCLWGQPNKGFSQRRELERHEKAHLAGSSLCCPVEGCNSGANRDDNMVRHLRKAHGMKVKKRDIPALCRRQRP</sequence>
<protein>
    <recommendedName>
        <fullName evidence="2">C2H2-type domain-containing protein</fullName>
    </recommendedName>
</protein>
<evidence type="ECO:0000256" key="1">
    <source>
        <dbReference type="SAM" id="MobiDB-lite"/>
    </source>
</evidence>
<gene>
    <name evidence="3" type="ORF">B0H64DRAFT_143381</name>
</gene>
<evidence type="ECO:0000313" key="4">
    <source>
        <dbReference type="Proteomes" id="UP001278766"/>
    </source>
</evidence>
<reference evidence="3" key="1">
    <citation type="journal article" date="2023" name="Mol. Phylogenet. Evol.">
        <title>Genome-scale phylogeny and comparative genomics of the fungal order Sordariales.</title>
        <authorList>
            <person name="Hensen N."/>
            <person name="Bonometti L."/>
            <person name="Westerberg I."/>
            <person name="Brannstrom I.O."/>
            <person name="Guillou S."/>
            <person name="Cros-Aarteil S."/>
            <person name="Calhoun S."/>
            <person name="Haridas S."/>
            <person name="Kuo A."/>
            <person name="Mondo S."/>
            <person name="Pangilinan J."/>
            <person name="Riley R."/>
            <person name="LaButti K."/>
            <person name="Andreopoulos B."/>
            <person name="Lipzen A."/>
            <person name="Chen C."/>
            <person name="Yan M."/>
            <person name="Daum C."/>
            <person name="Ng V."/>
            <person name="Clum A."/>
            <person name="Steindorff A."/>
            <person name="Ohm R.A."/>
            <person name="Martin F."/>
            <person name="Silar P."/>
            <person name="Natvig D.O."/>
            <person name="Lalanne C."/>
            <person name="Gautier V."/>
            <person name="Ament-Velasquez S.L."/>
            <person name="Kruys A."/>
            <person name="Hutchinson M.I."/>
            <person name="Powell A.J."/>
            <person name="Barry K."/>
            <person name="Miller A.N."/>
            <person name="Grigoriev I.V."/>
            <person name="Debuchy R."/>
            <person name="Gladieux P."/>
            <person name="Hiltunen Thoren M."/>
            <person name="Johannesson H."/>
        </authorList>
    </citation>
    <scope>NUCLEOTIDE SEQUENCE</scope>
    <source>
        <strain evidence="3">CBS 168.71</strain>
    </source>
</reference>